<evidence type="ECO:0000256" key="2">
    <source>
        <dbReference type="SAM" id="SignalP"/>
    </source>
</evidence>
<feature type="region of interest" description="Disordered" evidence="1">
    <location>
        <begin position="116"/>
        <end position="174"/>
    </location>
</feature>
<dbReference type="AlphaFoldDB" id="A0AAE1FE69"/>
<evidence type="ECO:0008006" key="5">
    <source>
        <dbReference type="Google" id="ProtNLM"/>
    </source>
</evidence>
<accession>A0AAE1FE69</accession>
<feature type="signal peptide" evidence="2">
    <location>
        <begin position="1"/>
        <end position="26"/>
    </location>
</feature>
<name>A0AAE1FE69_PETCI</name>
<sequence length="174" mass="19012">MTAVPIPTTAARLVMVMMAVVVEVEGAFTTVRGSTFNKSLSSSQLTGNDVTPCKCKSLCLVNATCMGVSVQVKEVQNDNLVNTCYFTNQTLSSDQLLDSLSGAVFMRSGMDNRRSRFNINRSGNNRRSRFNINRSGDDNNINRRGNDNNSTNRGAMHASVNHTNRAPKNKGDKS</sequence>
<protein>
    <recommendedName>
        <fullName evidence="5">Apple domain-containing protein</fullName>
    </recommendedName>
</protein>
<evidence type="ECO:0000256" key="1">
    <source>
        <dbReference type="SAM" id="MobiDB-lite"/>
    </source>
</evidence>
<keyword evidence="4" id="KW-1185">Reference proteome</keyword>
<feature type="compositionally biased region" description="Basic and acidic residues" evidence="1">
    <location>
        <begin position="135"/>
        <end position="146"/>
    </location>
</feature>
<keyword evidence="2" id="KW-0732">Signal</keyword>
<proteinExistence type="predicted"/>
<organism evidence="3 4">
    <name type="scientific">Petrolisthes cinctipes</name>
    <name type="common">Flat porcelain crab</name>
    <dbReference type="NCBI Taxonomy" id="88211"/>
    <lineage>
        <taxon>Eukaryota</taxon>
        <taxon>Metazoa</taxon>
        <taxon>Ecdysozoa</taxon>
        <taxon>Arthropoda</taxon>
        <taxon>Crustacea</taxon>
        <taxon>Multicrustacea</taxon>
        <taxon>Malacostraca</taxon>
        <taxon>Eumalacostraca</taxon>
        <taxon>Eucarida</taxon>
        <taxon>Decapoda</taxon>
        <taxon>Pleocyemata</taxon>
        <taxon>Anomura</taxon>
        <taxon>Galatheoidea</taxon>
        <taxon>Porcellanidae</taxon>
        <taxon>Petrolisthes</taxon>
    </lineage>
</organism>
<reference evidence="3" key="1">
    <citation type="submission" date="2023-10" db="EMBL/GenBank/DDBJ databases">
        <title>Genome assemblies of two species of porcelain crab, Petrolisthes cinctipes and Petrolisthes manimaculis (Anomura: Porcellanidae).</title>
        <authorList>
            <person name="Angst P."/>
        </authorList>
    </citation>
    <scope>NUCLEOTIDE SEQUENCE</scope>
    <source>
        <strain evidence="3">PB745_01</strain>
        <tissue evidence="3">Gill</tissue>
    </source>
</reference>
<feature type="chain" id="PRO_5041944892" description="Apple domain-containing protein" evidence="2">
    <location>
        <begin position="27"/>
        <end position="174"/>
    </location>
</feature>
<dbReference type="EMBL" id="JAWQEG010002366">
    <property type="protein sequence ID" value="KAK3872487.1"/>
    <property type="molecule type" value="Genomic_DNA"/>
</dbReference>
<dbReference type="Proteomes" id="UP001286313">
    <property type="component" value="Unassembled WGS sequence"/>
</dbReference>
<evidence type="ECO:0000313" key="4">
    <source>
        <dbReference type="Proteomes" id="UP001286313"/>
    </source>
</evidence>
<evidence type="ECO:0000313" key="3">
    <source>
        <dbReference type="EMBL" id="KAK3872487.1"/>
    </source>
</evidence>
<comment type="caution">
    <text evidence="3">The sequence shown here is derived from an EMBL/GenBank/DDBJ whole genome shotgun (WGS) entry which is preliminary data.</text>
</comment>
<gene>
    <name evidence="3" type="ORF">Pcinc_022435</name>
</gene>